<keyword evidence="3" id="KW-1185">Reference proteome</keyword>
<dbReference type="Gene3D" id="3.30.460.10">
    <property type="entry name" value="Beta Polymerase, domain 2"/>
    <property type="match status" value="1"/>
</dbReference>
<dbReference type="STRING" id="59733.SAMN05421769_0105"/>
<evidence type="ECO:0000259" key="1">
    <source>
        <dbReference type="Pfam" id="PF01909"/>
    </source>
</evidence>
<name>A0A1N6EB33_9FLAO</name>
<sequence>MEVTNINVKLIEIIKNSNSQNLQIYLFGSYLTGSYYEDIDILIIYGDYDAMKSIKKKINHELTEFFPHITCLTFEEEIELSFIKKSNAKKIAI</sequence>
<dbReference type="EMBL" id="FSRQ01000001">
    <property type="protein sequence ID" value="SIN80240.1"/>
    <property type="molecule type" value="Genomic_DNA"/>
</dbReference>
<dbReference type="Pfam" id="PF01909">
    <property type="entry name" value="NTP_transf_2"/>
    <property type="match status" value="1"/>
</dbReference>
<feature type="domain" description="Polymerase nucleotidyl transferase" evidence="1">
    <location>
        <begin position="9"/>
        <end position="89"/>
    </location>
</feature>
<gene>
    <name evidence="2" type="ORF">SAMN05421769_0105</name>
</gene>
<keyword evidence="2" id="KW-0808">Transferase</keyword>
<dbReference type="SUPFAM" id="SSF81301">
    <property type="entry name" value="Nucleotidyltransferase"/>
    <property type="match status" value="1"/>
</dbReference>
<proteinExistence type="predicted"/>
<dbReference type="GO" id="GO:0016779">
    <property type="term" value="F:nucleotidyltransferase activity"/>
    <property type="evidence" value="ECO:0007669"/>
    <property type="project" value="InterPro"/>
</dbReference>
<dbReference type="AlphaFoldDB" id="A0A1N6EB33"/>
<reference evidence="3" key="1">
    <citation type="submission" date="2016-12" db="EMBL/GenBank/DDBJ databases">
        <authorList>
            <person name="Varghese N."/>
            <person name="Submissions S."/>
        </authorList>
    </citation>
    <scope>NUCLEOTIDE SEQUENCE [LARGE SCALE GENOMIC DNA]</scope>
    <source>
        <strain evidence="3">DSM 16779</strain>
    </source>
</reference>
<dbReference type="Proteomes" id="UP000184782">
    <property type="component" value="Unassembled WGS sequence"/>
</dbReference>
<dbReference type="RefSeq" id="WP_074228060.1">
    <property type="nucleotide sequence ID" value="NZ_FSRQ01000001.1"/>
</dbReference>
<dbReference type="InterPro" id="IPR043519">
    <property type="entry name" value="NT_sf"/>
</dbReference>
<dbReference type="InterPro" id="IPR002934">
    <property type="entry name" value="Polymerase_NTP_transf_dom"/>
</dbReference>
<protein>
    <submittedName>
        <fullName evidence="2">Nucleotidyltransferase domain-containing protein</fullName>
    </submittedName>
</protein>
<evidence type="ECO:0000313" key="2">
    <source>
        <dbReference type="EMBL" id="SIN80240.1"/>
    </source>
</evidence>
<accession>A0A1N6EB33</accession>
<evidence type="ECO:0000313" key="3">
    <source>
        <dbReference type="Proteomes" id="UP000184782"/>
    </source>
</evidence>
<dbReference type="CDD" id="cd05403">
    <property type="entry name" value="NT_KNTase_like"/>
    <property type="match status" value="1"/>
</dbReference>
<organism evidence="2 3">
    <name type="scientific">Chryseobacterium scophthalmum</name>
    <dbReference type="NCBI Taxonomy" id="59733"/>
    <lineage>
        <taxon>Bacteria</taxon>
        <taxon>Pseudomonadati</taxon>
        <taxon>Bacteroidota</taxon>
        <taxon>Flavobacteriia</taxon>
        <taxon>Flavobacteriales</taxon>
        <taxon>Weeksellaceae</taxon>
        <taxon>Chryseobacterium group</taxon>
        <taxon>Chryseobacterium</taxon>
    </lineage>
</organism>